<accession>A0A2J8T711</accession>
<comment type="caution">
    <text evidence="2">The sequence shown here is derived from an EMBL/GenBank/DDBJ whole genome shotgun (WGS) entry which is preliminary data.</text>
</comment>
<feature type="compositionally biased region" description="Low complexity" evidence="1">
    <location>
        <begin position="50"/>
        <end position="59"/>
    </location>
</feature>
<evidence type="ECO:0000313" key="2">
    <source>
        <dbReference type="EMBL" id="PNJ28806.1"/>
    </source>
</evidence>
<organism evidence="2">
    <name type="scientific">Pongo abelii</name>
    <name type="common">Sumatran orangutan</name>
    <name type="synonym">Pongo pygmaeus abelii</name>
    <dbReference type="NCBI Taxonomy" id="9601"/>
    <lineage>
        <taxon>Eukaryota</taxon>
        <taxon>Metazoa</taxon>
        <taxon>Chordata</taxon>
        <taxon>Craniata</taxon>
        <taxon>Vertebrata</taxon>
        <taxon>Euteleostomi</taxon>
        <taxon>Mammalia</taxon>
        <taxon>Eutheria</taxon>
        <taxon>Euarchontoglires</taxon>
        <taxon>Primates</taxon>
        <taxon>Haplorrhini</taxon>
        <taxon>Catarrhini</taxon>
        <taxon>Hominidae</taxon>
        <taxon>Pongo</taxon>
    </lineage>
</organism>
<reference evidence="2" key="1">
    <citation type="submission" date="2017-12" db="EMBL/GenBank/DDBJ databases">
        <title>High-resolution comparative analysis of great ape genomes.</title>
        <authorList>
            <person name="Pollen A."/>
            <person name="Hastie A."/>
            <person name="Hormozdiari F."/>
            <person name="Dougherty M."/>
            <person name="Liu R."/>
            <person name="Chaisson M."/>
            <person name="Hoppe E."/>
            <person name="Hill C."/>
            <person name="Pang A."/>
            <person name="Hillier L."/>
            <person name="Baker C."/>
            <person name="Armstrong J."/>
            <person name="Shendure J."/>
            <person name="Paten B."/>
            <person name="Wilson R."/>
            <person name="Chao H."/>
            <person name="Schneider V."/>
            <person name="Ventura M."/>
            <person name="Kronenberg Z."/>
            <person name="Murali S."/>
            <person name="Gordon D."/>
            <person name="Cantsilieris S."/>
            <person name="Munson K."/>
            <person name="Nelson B."/>
            <person name="Raja A."/>
            <person name="Underwood J."/>
            <person name="Diekhans M."/>
            <person name="Fiddes I."/>
            <person name="Haussler D."/>
            <person name="Eichler E."/>
        </authorList>
    </citation>
    <scope>NUCLEOTIDE SEQUENCE [LARGE SCALE GENOMIC DNA]</scope>
    <source>
        <strain evidence="2">Susie</strain>
    </source>
</reference>
<feature type="region of interest" description="Disordered" evidence="1">
    <location>
        <begin position="30"/>
        <end position="59"/>
    </location>
</feature>
<feature type="compositionally biased region" description="Low complexity" evidence="1">
    <location>
        <begin position="30"/>
        <end position="39"/>
    </location>
</feature>
<sequence>MDQGYGGYGAWSAGPANTQGAYGTGVASWQAPSASSRSSPMTPGPACRSTTPTAPATATTMTSTWGPTAMAALGGSTVNAETQPGSGALLMASCGAGARAASRTGATLAPSCAVTPLCPPLHPLSPCPRPGTS</sequence>
<evidence type="ECO:0000256" key="1">
    <source>
        <dbReference type="SAM" id="MobiDB-lite"/>
    </source>
</evidence>
<protein>
    <submittedName>
        <fullName evidence="2">AKAP8 isoform 1</fullName>
    </submittedName>
</protein>
<gene>
    <name evidence="2" type="ORF">CR201_G0037542</name>
</gene>
<name>A0A2J8T711_PONAB</name>
<dbReference type="AlphaFoldDB" id="A0A2J8T711"/>
<dbReference type="EMBL" id="NDHI03003519">
    <property type="protein sequence ID" value="PNJ28806.1"/>
    <property type="molecule type" value="Genomic_DNA"/>
</dbReference>
<proteinExistence type="predicted"/>